<name>A0A2S2CPD7_9PROT</name>
<dbReference type="PANTHER" id="PTHR48100">
    <property type="entry name" value="BROAD-SPECIFICITY PHOSPHATASE YOR283W-RELATED"/>
    <property type="match status" value="1"/>
</dbReference>
<proteinExistence type="predicted"/>
<dbReference type="SUPFAM" id="SSF53254">
    <property type="entry name" value="Phosphoglycerate mutase-like"/>
    <property type="match status" value="1"/>
</dbReference>
<evidence type="ECO:0000313" key="1">
    <source>
        <dbReference type="EMBL" id="AWK86328.1"/>
    </source>
</evidence>
<dbReference type="AlphaFoldDB" id="A0A2S2CPD7"/>
<dbReference type="GO" id="GO:0016791">
    <property type="term" value="F:phosphatase activity"/>
    <property type="evidence" value="ECO:0007669"/>
    <property type="project" value="TreeGrafter"/>
</dbReference>
<dbReference type="InterPro" id="IPR050275">
    <property type="entry name" value="PGM_Phosphatase"/>
</dbReference>
<dbReference type="Pfam" id="PF00300">
    <property type="entry name" value="His_Phos_1"/>
    <property type="match status" value="1"/>
</dbReference>
<dbReference type="SMART" id="SM00855">
    <property type="entry name" value="PGAM"/>
    <property type="match status" value="1"/>
</dbReference>
<dbReference type="InterPro" id="IPR013078">
    <property type="entry name" value="His_Pase_superF_clade-1"/>
</dbReference>
<dbReference type="Gene3D" id="3.40.50.1240">
    <property type="entry name" value="Phosphoglycerate mutase-like"/>
    <property type="match status" value="1"/>
</dbReference>
<sequence length="210" mass="22073">MSTVTRWWLIRHAPVPNPGGLIYGRSDPSADTGDLATARALARILPDAAVWVATPLRRTRQTAEALRPGVAPLVEPGLAEQDFGVWEGLSHDSVAVWHPEGAKRFWSSPATEAPPRGESFAAVMERVAAALTRLTGGHPGADLVAVMHGGSIRAALALALDLTPDAALRLRIDPWSLTRIDFFPADGQAAGAWAVGGVNLLAGTFAPGGR</sequence>
<dbReference type="EMBL" id="CP029353">
    <property type="protein sequence ID" value="AWK86328.1"/>
    <property type="molecule type" value="Genomic_DNA"/>
</dbReference>
<dbReference type="OrthoDB" id="8347407at2"/>
<dbReference type="GO" id="GO:0005737">
    <property type="term" value="C:cytoplasm"/>
    <property type="evidence" value="ECO:0007669"/>
    <property type="project" value="TreeGrafter"/>
</dbReference>
<dbReference type="CDD" id="cd07067">
    <property type="entry name" value="HP_PGM_like"/>
    <property type="match status" value="1"/>
</dbReference>
<dbReference type="Proteomes" id="UP000245629">
    <property type="component" value="Chromosome 2"/>
</dbReference>
<protein>
    <submittedName>
        <fullName evidence="1">Histidine phosphatase family protein</fullName>
    </submittedName>
</protein>
<gene>
    <name evidence="1" type="ORF">DEW08_08825</name>
</gene>
<keyword evidence="2" id="KW-1185">Reference proteome</keyword>
<dbReference type="RefSeq" id="WP_109326311.1">
    <property type="nucleotide sequence ID" value="NZ_CP029353.1"/>
</dbReference>
<reference evidence="2" key="1">
    <citation type="submission" date="2018-05" db="EMBL/GenBank/DDBJ databases">
        <title>Azospirillum thermophila sp. nov., a novel isolated from hot spring.</title>
        <authorList>
            <person name="Zhao Z."/>
        </authorList>
    </citation>
    <scope>NUCLEOTIDE SEQUENCE [LARGE SCALE GENOMIC DNA]</scope>
    <source>
        <strain evidence="2">CFH 70021</strain>
    </source>
</reference>
<dbReference type="PANTHER" id="PTHR48100:SF1">
    <property type="entry name" value="HISTIDINE PHOSPHATASE FAMILY PROTEIN-RELATED"/>
    <property type="match status" value="1"/>
</dbReference>
<dbReference type="InterPro" id="IPR029033">
    <property type="entry name" value="His_PPase_superfam"/>
</dbReference>
<dbReference type="KEGG" id="azz:DEW08_08825"/>
<accession>A0A2S2CPD7</accession>
<organism evidence="1 2">
    <name type="scientific">Azospirillum thermophilum</name>
    <dbReference type="NCBI Taxonomy" id="2202148"/>
    <lineage>
        <taxon>Bacteria</taxon>
        <taxon>Pseudomonadati</taxon>
        <taxon>Pseudomonadota</taxon>
        <taxon>Alphaproteobacteria</taxon>
        <taxon>Rhodospirillales</taxon>
        <taxon>Azospirillaceae</taxon>
        <taxon>Azospirillum</taxon>
    </lineage>
</organism>
<evidence type="ECO:0000313" key="2">
    <source>
        <dbReference type="Proteomes" id="UP000245629"/>
    </source>
</evidence>